<organism evidence="2">
    <name type="scientific">marine sediment metagenome</name>
    <dbReference type="NCBI Taxonomy" id="412755"/>
    <lineage>
        <taxon>unclassified sequences</taxon>
        <taxon>metagenomes</taxon>
        <taxon>ecological metagenomes</taxon>
    </lineage>
</organism>
<feature type="transmembrane region" description="Helical" evidence="1">
    <location>
        <begin position="28"/>
        <end position="48"/>
    </location>
</feature>
<dbReference type="AlphaFoldDB" id="X0TAE5"/>
<keyword evidence="1" id="KW-0812">Transmembrane</keyword>
<name>X0TAE5_9ZZZZ</name>
<sequence>MSPLVVSVVTVILAFMGGNWLIRKIVDVVGIVLSLGTAADIGLVLTYCRGIPFWSSP</sequence>
<dbReference type="EMBL" id="BARS01003569">
    <property type="protein sequence ID" value="GAF84306.1"/>
    <property type="molecule type" value="Genomic_DNA"/>
</dbReference>
<evidence type="ECO:0000256" key="1">
    <source>
        <dbReference type="SAM" id="Phobius"/>
    </source>
</evidence>
<feature type="transmembrane region" description="Helical" evidence="1">
    <location>
        <begin position="5"/>
        <end position="22"/>
    </location>
</feature>
<gene>
    <name evidence="2" type="ORF">S01H1_06923</name>
</gene>
<protein>
    <submittedName>
        <fullName evidence="2">Uncharacterized protein</fullName>
    </submittedName>
</protein>
<reference evidence="2" key="1">
    <citation type="journal article" date="2014" name="Front. Microbiol.">
        <title>High frequency of phylogenetically diverse reductive dehalogenase-homologous genes in deep subseafloor sedimentary metagenomes.</title>
        <authorList>
            <person name="Kawai M."/>
            <person name="Futagami T."/>
            <person name="Toyoda A."/>
            <person name="Takaki Y."/>
            <person name="Nishi S."/>
            <person name="Hori S."/>
            <person name="Arai W."/>
            <person name="Tsubouchi T."/>
            <person name="Morono Y."/>
            <person name="Uchiyama I."/>
            <person name="Ito T."/>
            <person name="Fujiyama A."/>
            <person name="Inagaki F."/>
            <person name="Takami H."/>
        </authorList>
    </citation>
    <scope>NUCLEOTIDE SEQUENCE</scope>
    <source>
        <strain evidence="2">Expedition CK06-06</strain>
    </source>
</reference>
<accession>X0TAE5</accession>
<comment type="caution">
    <text evidence="2">The sequence shown here is derived from an EMBL/GenBank/DDBJ whole genome shotgun (WGS) entry which is preliminary data.</text>
</comment>
<evidence type="ECO:0000313" key="2">
    <source>
        <dbReference type="EMBL" id="GAF84306.1"/>
    </source>
</evidence>
<keyword evidence="1" id="KW-0472">Membrane</keyword>
<keyword evidence="1" id="KW-1133">Transmembrane helix</keyword>
<proteinExistence type="predicted"/>